<dbReference type="VEuPathDB" id="FungiDB:AJ78_02684"/>
<organism evidence="2 3">
    <name type="scientific">Emergomyces pasteurianus Ep9510</name>
    <dbReference type="NCBI Taxonomy" id="1447872"/>
    <lineage>
        <taxon>Eukaryota</taxon>
        <taxon>Fungi</taxon>
        <taxon>Dikarya</taxon>
        <taxon>Ascomycota</taxon>
        <taxon>Pezizomycotina</taxon>
        <taxon>Eurotiomycetes</taxon>
        <taxon>Eurotiomycetidae</taxon>
        <taxon>Onygenales</taxon>
        <taxon>Ajellomycetaceae</taxon>
        <taxon>Emergomyces</taxon>
    </lineage>
</organism>
<accession>A0A1J9QLY7</accession>
<feature type="compositionally biased region" description="Polar residues" evidence="1">
    <location>
        <begin position="1"/>
        <end position="11"/>
    </location>
</feature>
<feature type="compositionally biased region" description="Polar residues" evidence="1">
    <location>
        <begin position="34"/>
        <end position="45"/>
    </location>
</feature>
<keyword evidence="3" id="KW-1185">Reference proteome</keyword>
<dbReference type="AlphaFoldDB" id="A0A1J9QLY7"/>
<sequence length="206" mass="23292">MESSSQGSSADVENIQHACPTPSSTQIPWEFSHLNPSTARASTSELPEGDKRDQLPPKPPTPLPWVWECHWCNKRYNLGVTNRCLYDGHFVCSGFLNRRNNPQRNRRKQFRGVCKYGFDYPGWQAMKIWQWQVRHADGNEEQWESGCVRDCISPGDCLYRTTVALTPCSFGNPNNSPGSSNRAADSNQQDPDDAKNTFLAGPKEQN</sequence>
<reference evidence="2 3" key="1">
    <citation type="submission" date="2015-07" db="EMBL/GenBank/DDBJ databases">
        <title>Emmonsia species relationships and genome sequence.</title>
        <authorList>
            <consortium name="The Broad Institute Genomics Platform"/>
            <person name="Cuomo C.A."/>
            <person name="Munoz J.F."/>
            <person name="Imamovic A."/>
            <person name="Priest M.E."/>
            <person name="Young S."/>
            <person name="Clay O.K."/>
            <person name="McEwen J.G."/>
        </authorList>
    </citation>
    <scope>NUCLEOTIDE SEQUENCE [LARGE SCALE GENOMIC DNA]</scope>
    <source>
        <strain evidence="2 3">UAMH 9510</strain>
    </source>
</reference>
<evidence type="ECO:0000313" key="3">
    <source>
        <dbReference type="Proteomes" id="UP000182235"/>
    </source>
</evidence>
<dbReference type="STRING" id="1447872.A0A1J9QLY7"/>
<name>A0A1J9QLY7_9EURO</name>
<dbReference type="Proteomes" id="UP000182235">
    <property type="component" value="Unassembled WGS sequence"/>
</dbReference>
<proteinExistence type="predicted"/>
<evidence type="ECO:0000256" key="1">
    <source>
        <dbReference type="SAM" id="MobiDB-lite"/>
    </source>
</evidence>
<gene>
    <name evidence="2" type="ORF">AJ78_02684</name>
</gene>
<protein>
    <submittedName>
        <fullName evidence="2">Uncharacterized protein</fullName>
    </submittedName>
</protein>
<dbReference type="EMBL" id="LGRN01000076">
    <property type="protein sequence ID" value="OJD17191.1"/>
    <property type="molecule type" value="Genomic_DNA"/>
</dbReference>
<comment type="caution">
    <text evidence="2">The sequence shown here is derived from an EMBL/GenBank/DDBJ whole genome shotgun (WGS) entry which is preliminary data.</text>
</comment>
<evidence type="ECO:0000313" key="2">
    <source>
        <dbReference type="EMBL" id="OJD17191.1"/>
    </source>
</evidence>
<dbReference type="OrthoDB" id="4188825at2759"/>
<feature type="region of interest" description="Disordered" evidence="1">
    <location>
        <begin position="173"/>
        <end position="206"/>
    </location>
</feature>
<feature type="region of interest" description="Disordered" evidence="1">
    <location>
        <begin position="1"/>
        <end position="58"/>
    </location>
</feature>